<dbReference type="Gene3D" id="1.10.10.60">
    <property type="entry name" value="Homeodomain-like"/>
    <property type="match status" value="1"/>
</dbReference>
<evidence type="ECO:0000313" key="2">
    <source>
        <dbReference type="Proteomes" id="UP000259988"/>
    </source>
</evidence>
<dbReference type="RefSeq" id="YP_009839532.1">
    <property type="nucleotide sequence ID" value="NC_048721.1"/>
</dbReference>
<accession>A0A345M8M2</accession>
<proteinExistence type="predicted"/>
<evidence type="ECO:0008006" key="3">
    <source>
        <dbReference type="Google" id="ProtNLM"/>
    </source>
</evidence>
<keyword evidence="2" id="KW-1185">Reference proteome</keyword>
<protein>
    <recommendedName>
        <fullName evidence="3">Helix-turn-helix DNA binding domain protein</fullName>
    </recommendedName>
</protein>
<dbReference type="GeneID" id="55609786"/>
<name>A0A345M8M2_9CAUD</name>
<organism evidence="1 2">
    <name type="scientific">Streptomyces phage StarPlatinum</name>
    <dbReference type="NCBI Taxonomy" id="2283265"/>
    <lineage>
        <taxon>Viruses</taxon>
        <taxon>Duplodnaviria</taxon>
        <taxon>Heunggongvirae</taxon>
        <taxon>Uroviricota</taxon>
        <taxon>Caudoviricetes</taxon>
        <taxon>Stanwilliamsviridae</taxon>
        <taxon>Boydwoodruffvirinae</taxon>
        <taxon>Karimacvirus</taxon>
        <taxon>Karimacvirus starplatinum</taxon>
        <taxon>Streptomyces virus StarPlatinum</taxon>
    </lineage>
</organism>
<dbReference type="KEGG" id="vg:55609786"/>
<gene>
    <name evidence="1" type="primary">95</name>
    <name evidence="1" type="ORF">SEA_STARPLATINUM_95</name>
</gene>
<sequence>MAKLYESKAWLQERYRRKTAAQIAKICGVSEMTITRWLAKHNIPIRRSR</sequence>
<evidence type="ECO:0000313" key="1">
    <source>
        <dbReference type="EMBL" id="AXH66843.1"/>
    </source>
</evidence>
<dbReference type="Proteomes" id="UP000259988">
    <property type="component" value="Segment"/>
</dbReference>
<dbReference type="EMBL" id="MH576965">
    <property type="protein sequence ID" value="AXH66843.1"/>
    <property type="molecule type" value="Genomic_DNA"/>
</dbReference>
<reference evidence="1 2" key="1">
    <citation type="submission" date="2018-07" db="EMBL/GenBank/DDBJ databases">
        <authorList>
            <person name="Cook J.L."/>
            <person name="Tucker S.D."/>
            <person name="Kassa A.K."/>
            <person name="Jones J.A."/>
            <person name="Khadka D."/>
            <person name="Klug H.M."/>
            <person name="Layton S.R."/>
            <person name="Nayek S."/>
            <person name="Bhuiyan S."/>
            <person name="Kim T."/>
            <person name="Hughes L.E."/>
            <person name="Garlena R.A."/>
            <person name="Russell D.A."/>
            <person name="Pope W.H."/>
            <person name="Jacobs-Sera D."/>
            <person name="Hatfull G.F."/>
        </authorList>
    </citation>
    <scope>NUCLEOTIDE SEQUENCE [LARGE SCALE GENOMIC DNA]</scope>
</reference>
<dbReference type="Pfam" id="PF13384">
    <property type="entry name" value="HTH_23"/>
    <property type="match status" value="1"/>
</dbReference>